<keyword evidence="4" id="KW-0906">Nuclear pore complex</keyword>
<evidence type="ECO:0000256" key="5">
    <source>
        <dbReference type="SAM" id="MobiDB-lite"/>
    </source>
</evidence>
<evidence type="ECO:0000313" key="7">
    <source>
        <dbReference type="Proteomes" id="UP000789342"/>
    </source>
</evidence>
<dbReference type="GO" id="GO:0005643">
    <property type="term" value="C:nuclear pore"/>
    <property type="evidence" value="ECO:0007669"/>
    <property type="project" value="UniProtKB-SubCell"/>
</dbReference>
<evidence type="ECO:0000313" key="6">
    <source>
        <dbReference type="EMBL" id="CAG8504992.1"/>
    </source>
</evidence>
<keyword evidence="3 4" id="KW-0539">Nucleus</keyword>
<comment type="caution">
    <text evidence="6">The sequence shown here is derived from an EMBL/GenBank/DDBJ whole genome shotgun (WGS) entry which is preliminary data.</text>
</comment>
<dbReference type="OrthoDB" id="1918363at2759"/>
<dbReference type="GO" id="GO:0016973">
    <property type="term" value="P:poly(A)+ mRNA export from nucleus"/>
    <property type="evidence" value="ECO:0007669"/>
    <property type="project" value="TreeGrafter"/>
</dbReference>
<evidence type="ECO:0000256" key="3">
    <source>
        <dbReference type="ARBA" id="ARBA00023242"/>
    </source>
</evidence>
<dbReference type="GO" id="GO:0017056">
    <property type="term" value="F:structural constituent of nuclear pore"/>
    <property type="evidence" value="ECO:0007669"/>
    <property type="project" value="InterPro"/>
</dbReference>
<keyword evidence="4" id="KW-0813">Transport</keyword>
<name>A0A9N9F295_9GLOM</name>
<feature type="non-terminal residue" evidence="6">
    <location>
        <position position="644"/>
    </location>
</feature>
<reference evidence="6" key="1">
    <citation type="submission" date="2021-06" db="EMBL/GenBank/DDBJ databases">
        <authorList>
            <person name="Kallberg Y."/>
            <person name="Tangrot J."/>
            <person name="Rosling A."/>
        </authorList>
    </citation>
    <scope>NUCLEOTIDE SEQUENCE</scope>
    <source>
        <strain evidence="6">CL551</strain>
    </source>
</reference>
<protein>
    <recommendedName>
        <fullName evidence="4">Nuclear pore protein</fullName>
    </recommendedName>
</protein>
<evidence type="ECO:0000256" key="4">
    <source>
        <dbReference type="RuleBase" id="RU364035"/>
    </source>
</evidence>
<dbReference type="GO" id="GO:0006606">
    <property type="term" value="P:protein import into nucleus"/>
    <property type="evidence" value="ECO:0007669"/>
    <property type="project" value="TreeGrafter"/>
</dbReference>
<dbReference type="PANTHER" id="PTHR11225">
    <property type="entry name" value="NUCLEAR PORE COMPLEX PROTEIN NUP93 NUCLEOPORIN NUP93 DEAD EYE PROTEIN"/>
    <property type="match status" value="1"/>
</dbReference>
<sequence>MAANIQLKQLAERSRNVANAILNRDLPPIERNLEQIEKQSRKLADKVVKPGETPERKAPYFLANIGIDGDKLTQEVKSINVLGAFEPRVVLPDTDVEKYLDHKHQQTITSIIKDGYTQTINDYNSHFDRCLHQDWDRFKRKVFEELGQHVPMRSVSSSEVPVSVGSGRNVTQTRFSPSTSLSNTNPRSTMRSSYATVGEGRVSFRSDSTLQLNQRHLVYFDVVVKLNNSRLTKIEYGVINEFINAAKKINLDYGRKLVQCWQALAHIVGESNVVDGRFTRNPLKQGHFKSAYHSPSFDATFKNLCRYLINGSKRYLEESYQSWSNTYVNSFRSEAMLGGLPSAINMARAVLRAIHRPNGGIPTDNLHMADNVPIWGHIFVLVRQGYYQQALEVAKGYEPLLPRQDLQFVTYFSRFVSNNNSLPPQDRQKLVADMKQWNSLTFQDKDPYKFIMYQVVAQLEELPQKPQIESVLLTSEDFMWMKLMCIREIESVGGTSNDTLSLEDLQKTIRNLGPNHFNHGGKDPIQYFRALLFTAQFERAAHYLFQTDYTEDAVHFAVALSYYGLLRIPDYGETMALLVEAGEKAFPYLNFNTLIVQYASSLVKEKAPSTALHYLLLLYLHCNPQTDSGYYQIELCHENIRQLV</sequence>
<dbReference type="InterPro" id="IPR007231">
    <property type="entry name" value="Nucleoporin_int_Nup93/Nic96"/>
</dbReference>
<dbReference type="AlphaFoldDB" id="A0A9N9F295"/>
<keyword evidence="7" id="KW-1185">Reference proteome</keyword>
<dbReference type="Proteomes" id="UP000789342">
    <property type="component" value="Unassembled WGS sequence"/>
</dbReference>
<gene>
    <name evidence="6" type="ORF">AMORRO_LOCUS3441</name>
</gene>
<feature type="compositionally biased region" description="Polar residues" evidence="5">
    <location>
        <begin position="169"/>
        <end position="191"/>
    </location>
</feature>
<evidence type="ECO:0000256" key="1">
    <source>
        <dbReference type="ARBA" id="ARBA00004259"/>
    </source>
</evidence>
<feature type="compositionally biased region" description="Low complexity" evidence="5">
    <location>
        <begin position="158"/>
        <end position="168"/>
    </location>
</feature>
<comment type="similarity">
    <text evidence="2 4">Belongs to the nucleoporin interacting component (NIC) family.</text>
</comment>
<dbReference type="PANTHER" id="PTHR11225:SF4">
    <property type="entry name" value="NUCLEAR PORE COMPLEX PROTEIN NUP93"/>
    <property type="match status" value="1"/>
</dbReference>
<keyword evidence="4" id="KW-0509">mRNA transport</keyword>
<dbReference type="Pfam" id="PF04097">
    <property type="entry name" value="Nic96"/>
    <property type="match status" value="1"/>
</dbReference>
<comment type="subcellular location">
    <subcellularLocation>
        <location evidence="1">Nucleus envelope</location>
    </subcellularLocation>
    <subcellularLocation>
        <location evidence="4">Nucleus</location>
        <location evidence="4">Nuclear pore complex</location>
    </subcellularLocation>
</comment>
<proteinExistence type="inferred from homology"/>
<feature type="region of interest" description="Disordered" evidence="5">
    <location>
        <begin position="158"/>
        <end position="191"/>
    </location>
</feature>
<accession>A0A9N9F295</accession>
<evidence type="ECO:0000256" key="2">
    <source>
        <dbReference type="ARBA" id="ARBA00010186"/>
    </source>
</evidence>
<organism evidence="6 7">
    <name type="scientific">Acaulospora morrowiae</name>
    <dbReference type="NCBI Taxonomy" id="94023"/>
    <lineage>
        <taxon>Eukaryota</taxon>
        <taxon>Fungi</taxon>
        <taxon>Fungi incertae sedis</taxon>
        <taxon>Mucoromycota</taxon>
        <taxon>Glomeromycotina</taxon>
        <taxon>Glomeromycetes</taxon>
        <taxon>Diversisporales</taxon>
        <taxon>Acaulosporaceae</taxon>
        <taxon>Acaulospora</taxon>
    </lineage>
</organism>
<dbReference type="EMBL" id="CAJVPV010001686">
    <property type="protein sequence ID" value="CAG8504992.1"/>
    <property type="molecule type" value="Genomic_DNA"/>
</dbReference>
<keyword evidence="4" id="KW-0472">Membrane</keyword>
<keyword evidence="4" id="KW-0653">Protein transport</keyword>
<keyword evidence="4" id="KW-0811">Translocation</keyword>